<dbReference type="SMART" id="SM00278">
    <property type="entry name" value="HhH1"/>
    <property type="match status" value="2"/>
</dbReference>
<evidence type="ECO:0000313" key="3">
    <source>
        <dbReference type="EMBL" id="CAI08199.1"/>
    </source>
</evidence>
<proteinExistence type="predicted"/>
<dbReference type="EMBL" id="CR555306">
    <property type="protein sequence ID" value="CAI08199.1"/>
    <property type="molecule type" value="Genomic_DNA"/>
</dbReference>
<dbReference type="STRING" id="76114.ebA3678"/>
<dbReference type="HOGENOM" id="CLU_1691877_0_0_4"/>
<dbReference type="KEGG" id="eba:ebA3678"/>
<dbReference type="InterPro" id="IPR004509">
    <property type="entry name" value="Competence_ComEA_HhH"/>
</dbReference>
<gene>
    <name evidence="3" type="ORF">ebA3678</name>
</gene>
<dbReference type="AlphaFoldDB" id="Q5P3B5"/>
<dbReference type="InterPro" id="IPR051675">
    <property type="entry name" value="Endo/Exo/Phosphatase_dom_1"/>
</dbReference>
<evidence type="ECO:0000313" key="4">
    <source>
        <dbReference type="Proteomes" id="UP000006552"/>
    </source>
</evidence>
<feature type="domain" description="Helix-hairpin-helix DNA-binding motif class 1" evidence="2">
    <location>
        <begin position="122"/>
        <end position="141"/>
    </location>
</feature>
<protein>
    <submittedName>
        <fullName evidence="3">ComE operon protein 1-related protein</fullName>
    </submittedName>
</protein>
<sequence>MPRPASRAAGRHQDALQRAAQPLLPTNRQGAPDKMSLTSSAAARKLHLPYGMNPPGGTHVNKLLRSLLFALALSPLVALAEAPVDVNSADAATLETVKGIGPAKAKAIIEYRKANGAFASVDDLTKVPGIGDKSVAQLREQITVGSAKKQVAKSK</sequence>
<feature type="domain" description="Helix-hairpin-helix DNA-binding motif class 1" evidence="2">
    <location>
        <begin position="92"/>
        <end position="111"/>
    </location>
</feature>
<evidence type="ECO:0000256" key="1">
    <source>
        <dbReference type="SAM" id="MobiDB-lite"/>
    </source>
</evidence>
<dbReference type="Proteomes" id="UP000006552">
    <property type="component" value="Chromosome"/>
</dbReference>
<reference evidence="3 4" key="1">
    <citation type="journal article" date="2005" name="Arch. Microbiol.">
        <title>The genome sequence of an anaerobic aromatic-degrading denitrifying bacterium, strain EbN1.</title>
        <authorList>
            <person name="Rabus R."/>
            <person name="Kube M."/>
            <person name="Heider J."/>
            <person name="Beck A."/>
            <person name="Heitmann K."/>
            <person name="Widdel F."/>
            <person name="Reinhardt R."/>
        </authorList>
    </citation>
    <scope>NUCLEOTIDE SEQUENCE [LARGE SCALE GENOMIC DNA]</scope>
    <source>
        <strain evidence="3 4">EbN1</strain>
    </source>
</reference>
<dbReference type="GO" id="GO:0003677">
    <property type="term" value="F:DNA binding"/>
    <property type="evidence" value="ECO:0007669"/>
    <property type="project" value="InterPro"/>
</dbReference>
<dbReference type="PANTHER" id="PTHR21180">
    <property type="entry name" value="ENDONUCLEASE/EXONUCLEASE/PHOSPHATASE FAMILY DOMAIN-CONTAINING PROTEIN 1"/>
    <property type="match status" value="1"/>
</dbReference>
<dbReference type="GO" id="GO:0006281">
    <property type="term" value="P:DNA repair"/>
    <property type="evidence" value="ECO:0007669"/>
    <property type="project" value="InterPro"/>
</dbReference>
<name>Q5P3B5_AROAE</name>
<dbReference type="SUPFAM" id="SSF47781">
    <property type="entry name" value="RuvA domain 2-like"/>
    <property type="match status" value="1"/>
</dbReference>
<dbReference type="eggNOG" id="COG1555">
    <property type="taxonomic scope" value="Bacteria"/>
</dbReference>
<dbReference type="InterPro" id="IPR010994">
    <property type="entry name" value="RuvA_2-like"/>
</dbReference>
<dbReference type="GO" id="GO:0015627">
    <property type="term" value="C:type II protein secretion system complex"/>
    <property type="evidence" value="ECO:0007669"/>
    <property type="project" value="TreeGrafter"/>
</dbReference>
<dbReference type="InterPro" id="IPR003583">
    <property type="entry name" value="Hlx-hairpin-Hlx_DNA-bd_motif"/>
</dbReference>
<dbReference type="PANTHER" id="PTHR21180:SF32">
    <property type="entry name" value="ENDONUCLEASE_EXONUCLEASE_PHOSPHATASE FAMILY DOMAIN-CONTAINING PROTEIN 1"/>
    <property type="match status" value="1"/>
</dbReference>
<dbReference type="Gene3D" id="1.10.150.280">
    <property type="entry name" value="AF1531-like domain"/>
    <property type="match status" value="1"/>
</dbReference>
<feature type="region of interest" description="Disordered" evidence="1">
    <location>
        <begin position="1"/>
        <end position="34"/>
    </location>
</feature>
<evidence type="ECO:0000259" key="2">
    <source>
        <dbReference type="SMART" id="SM00278"/>
    </source>
</evidence>
<dbReference type="GO" id="GO:0015628">
    <property type="term" value="P:protein secretion by the type II secretion system"/>
    <property type="evidence" value="ECO:0007669"/>
    <property type="project" value="TreeGrafter"/>
</dbReference>
<dbReference type="NCBIfam" id="TIGR00426">
    <property type="entry name" value="competence protein ComEA helix-hairpin-helix repeat region"/>
    <property type="match status" value="1"/>
</dbReference>
<organism evidence="3 4">
    <name type="scientific">Aromatoleum aromaticum (strain DSM 19018 / LMG 30748 / EbN1)</name>
    <name type="common">Azoarcus sp. (strain EbN1)</name>
    <dbReference type="NCBI Taxonomy" id="76114"/>
    <lineage>
        <taxon>Bacteria</taxon>
        <taxon>Pseudomonadati</taxon>
        <taxon>Pseudomonadota</taxon>
        <taxon>Betaproteobacteria</taxon>
        <taxon>Rhodocyclales</taxon>
        <taxon>Rhodocyclaceae</taxon>
        <taxon>Aromatoleum</taxon>
    </lineage>
</organism>
<dbReference type="Pfam" id="PF12836">
    <property type="entry name" value="HHH_3"/>
    <property type="match status" value="1"/>
</dbReference>
<accession>Q5P3B5</accession>
<keyword evidence="4" id="KW-1185">Reference proteome</keyword>